<gene>
    <name evidence="1" type="ORF">E3J68_01335</name>
</gene>
<comment type="caution">
    <text evidence="1">The sequence shown here is derived from an EMBL/GenBank/DDBJ whole genome shotgun (WGS) entry which is preliminary data.</text>
</comment>
<evidence type="ECO:0000313" key="1">
    <source>
        <dbReference type="EMBL" id="TET29832.1"/>
    </source>
</evidence>
<evidence type="ECO:0000313" key="2">
    <source>
        <dbReference type="Proteomes" id="UP000316517"/>
    </source>
</evidence>
<accession>A0A523THM8</accession>
<dbReference type="Proteomes" id="UP000316517">
    <property type="component" value="Unassembled WGS sequence"/>
</dbReference>
<sequence>MERNMLLEEVKHYFVESDHWRRLCAALQDPDPKGSHIHAYVETSVHPDSLEAIMTGYFERMGWPSARKIDHMAPKAGMGSLHGVESKGKPHFDFQWFFHKDVGLRPCEGGESGCNLVVWNRWYINQFYRQFPFREVGAEEEKTLEEYFKSDHFLKGLEFPVMPTTNHMHINVHSSVHPDYIQKYAEVAFQREGLKIYYTCPNVYLVGGKYRGKLVFMGQEPEVVFDIGWKFTPDVVIEPAWESWIFEANPGYDVWTSEMLAEVMDEDYVRLTDQEIQEILNTCKFPK</sequence>
<organism evidence="1 2">
    <name type="scientific">Aerophobetes bacterium</name>
    <dbReference type="NCBI Taxonomy" id="2030807"/>
    <lineage>
        <taxon>Bacteria</taxon>
        <taxon>Candidatus Aerophobota</taxon>
    </lineage>
</organism>
<proteinExistence type="predicted"/>
<reference evidence="1 2" key="1">
    <citation type="submission" date="2019-03" db="EMBL/GenBank/DDBJ databases">
        <title>Metabolic potential of uncultured bacteria and archaea associated with petroleum seepage in deep-sea sediments.</title>
        <authorList>
            <person name="Dong X."/>
            <person name="Hubert C."/>
        </authorList>
    </citation>
    <scope>NUCLEOTIDE SEQUENCE [LARGE SCALE GENOMIC DNA]</scope>
    <source>
        <strain evidence="1">E44_bin3</strain>
    </source>
</reference>
<name>A0A523THM8_UNCAE</name>
<protein>
    <submittedName>
        <fullName evidence="1">Uncharacterized protein</fullName>
    </submittedName>
</protein>
<dbReference type="EMBL" id="SOJT01000062">
    <property type="protein sequence ID" value="TET29832.1"/>
    <property type="molecule type" value="Genomic_DNA"/>
</dbReference>
<dbReference type="AlphaFoldDB" id="A0A523THM8"/>